<evidence type="ECO:0000256" key="1">
    <source>
        <dbReference type="SAM" id="Phobius"/>
    </source>
</evidence>
<gene>
    <name evidence="2" type="ORF">H1P_1460012</name>
</gene>
<sequence>MSEQNPYEQLGVTENSSFEEIQSAKKRICEENNNDAKVVESIEAAYDAVIMDRLRLRQEGKIKVPERIRFPERKVESPVESKPLVQSTPNWVQNLLDSPSQKEVLVPTGVFLTLAGITAFGQTATTSLLPLLMALGFMGSVYFINSKEKRFGRSLLITLVMLVAGVALGNALANSLVSSGAMTNSPDQITSIASVVTFVLFWLASCFLK</sequence>
<dbReference type="PANTHER" id="PTHR33372">
    <property type="match status" value="1"/>
</dbReference>
<keyword evidence="1" id="KW-1133">Transmembrane helix</keyword>
<feature type="transmembrane region" description="Helical" evidence="1">
    <location>
        <begin position="156"/>
        <end position="177"/>
    </location>
</feature>
<keyword evidence="1" id="KW-0472">Membrane</keyword>
<feature type="transmembrane region" description="Helical" evidence="1">
    <location>
        <begin position="189"/>
        <end position="208"/>
    </location>
</feature>
<dbReference type="RefSeq" id="WP_144870346.1">
    <property type="nucleotide sequence ID" value="NZ_LR213897.1"/>
</dbReference>
<accession>A0A563VLZ2</accession>
<dbReference type="Pfam" id="PF11833">
    <property type="entry name" value="CPP1-like"/>
    <property type="match status" value="1"/>
</dbReference>
<dbReference type="PANTHER" id="PTHR33372:SF2">
    <property type="entry name" value="PROTEIN CHAPERONE-LIKE PROTEIN OF POR1, CHLOROPLASTIC"/>
    <property type="match status" value="1"/>
</dbReference>
<keyword evidence="1" id="KW-0812">Transmembrane</keyword>
<feature type="transmembrane region" description="Helical" evidence="1">
    <location>
        <begin position="127"/>
        <end position="144"/>
    </location>
</feature>
<evidence type="ECO:0000313" key="2">
    <source>
        <dbReference type="EMBL" id="VEP12377.1"/>
    </source>
</evidence>
<proteinExistence type="predicted"/>
<reference evidence="2 3" key="1">
    <citation type="submission" date="2019-01" db="EMBL/GenBank/DDBJ databases">
        <authorList>
            <person name="Brito A."/>
        </authorList>
    </citation>
    <scope>NUCLEOTIDE SEQUENCE [LARGE SCALE GENOMIC DNA]</scope>
    <source>
        <strain evidence="2">1</strain>
    </source>
</reference>
<dbReference type="InterPro" id="IPR021788">
    <property type="entry name" value="CPP1-like"/>
</dbReference>
<dbReference type="Proteomes" id="UP000320055">
    <property type="component" value="Unassembled WGS sequence"/>
</dbReference>
<evidence type="ECO:0000313" key="3">
    <source>
        <dbReference type="Proteomes" id="UP000320055"/>
    </source>
</evidence>
<dbReference type="OrthoDB" id="483084at2"/>
<organism evidence="2 3">
    <name type="scientific">Hyella patelloides LEGE 07179</name>
    <dbReference type="NCBI Taxonomy" id="945734"/>
    <lineage>
        <taxon>Bacteria</taxon>
        <taxon>Bacillati</taxon>
        <taxon>Cyanobacteriota</taxon>
        <taxon>Cyanophyceae</taxon>
        <taxon>Pleurocapsales</taxon>
        <taxon>Hyellaceae</taxon>
        <taxon>Hyella</taxon>
    </lineage>
</organism>
<dbReference type="AlphaFoldDB" id="A0A563VLZ2"/>
<name>A0A563VLZ2_9CYAN</name>
<keyword evidence="3" id="KW-1185">Reference proteome</keyword>
<dbReference type="EMBL" id="CAACVJ010000053">
    <property type="protein sequence ID" value="VEP12377.1"/>
    <property type="molecule type" value="Genomic_DNA"/>
</dbReference>
<keyword evidence="2" id="KW-0346">Stress response</keyword>
<protein>
    <submittedName>
        <fullName evidence="2">Heat shock protein DnaJ domain protein</fullName>
    </submittedName>
</protein>